<organism evidence="1 2">
    <name type="scientific">Corchorus olitorius</name>
    <dbReference type="NCBI Taxonomy" id="93759"/>
    <lineage>
        <taxon>Eukaryota</taxon>
        <taxon>Viridiplantae</taxon>
        <taxon>Streptophyta</taxon>
        <taxon>Embryophyta</taxon>
        <taxon>Tracheophyta</taxon>
        <taxon>Spermatophyta</taxon>
        <taxon>Magnoliopsida</taxon>
        <taxon>eudicotyledons</taxon>
        <taxon>Gunneridae</taxon>
        <taxon>Pentapetalae</taxon>
        <taxon>rosids</taxon>
        <taxon>malvids</taxon>
        <taxon>Malvales</taxon>
        <taxon>Malvaceae</taxon>
        <taxon>Grewioideae</taxon>
        <taxon>Apeibeae</taxon>
        <taxon>Corchorus</taxon>
    </lineage>
</organism>
<accession>A0A1R3KJN3</accession>
<dbReference type="OrthoDB" id="1702713at2759"/>
<proteinExistence type="predicted"/>
<evidence type="ECO:0000313" key="2">
    <source>
        <dbReference type="Proteomes" id="UP000187203"/>
    </source>
</evidence>
<sequence>MNPFLYPTLNSSASTLENTNSAGSTIVLPSIITPPPTSPLEKLIDSPSSNPTLPQDTNLSMELTRTDHLPASLTHNPPLSHFDNDVSHANQPSIFSSLNVTSSSSVTSIPQTTSPNTALVEFSQDGFEPTTSQLTADRSTTELLRNNGRLDLIEFNSRSQPMTNMNSKFPSSKNTLITSHILSHHPEEITDKL</sequence>
<dbReference type="Proteomes" id="UP000187203">
    <property type="component" value="Unassembled WGS sequence"/>
</dbReference>
<gene>
    <name evidence="1" type="ORF">COLO4_07468</name>
</gene>
<reference evidence="2" key="1">
    <citation type="submission" date="2013-09" db="EMBL/GenBank/DDBJ databases">
        <title>Corchorus olitorius genome sequencing.</title>
        <authorList>
            <person name="Alam M."/>
            <person name="Haque M.S."/>
            <person name="Islam M.S."/>
            <person name="Emdad E.M."/>
            <person name="Islam M.M."/>
            <person name="Ahmed B."/>
            <person name="Halim A."/>
            <person name="Hossen Q.M.M."/>
            <person name="Hossain M.Z."/>
            <person name="Ahmed R."/>
            <person name="Khan M.M."/>
            <person name="Islam R."/>
            <person name="Rashid M.M."/>
            <person name="Khan S.A."/>
            <person name="Rahman M.S."/>
            <person name="Alam M."/>
            <person name="Yahiya A.S."/>
            <person name="Khan M.S."/>
            <person name="Azam M.S."/>
            <person name="Haque T."/>
            <person name="Lashkar M.Z.H."/>
            <person name="Akhand A.I."/>
            <person name="Morshed G."/>
            <person name="Roy S."/>
            <person name="Uddin K.S."/>
            <person name="Rabeya T."/>
            <person name="Hossain A.S."/>
            <person name="Chowdhury A."/>
            <person name="Snigdha A.R."/>
            <person name="Mortoza M.S."/>
            <person name="Matin S.A."/>
            <person name="Hoque S.M.E."/>
            <person name="Islam M.K."/>
            <person name="Roy D.K."/>
            <person name="Haider R."/>
            <person name="Moosa M.M."/>
            <person name="Elias S.M."/>
            <person name="Hasan A.M."/>
            <person name="Jahan S."/>
            <person name="Shafiuddin M."/>
            <person name="Mahmood N."/>
            <person name="Shommy N.S."/>
        </authorList>
    </citation>
    <scope>NUCLEOTIDE SEQUENCE [LARGE SCALE GENOMIC DNA]</scope>
    <source>
        <strain evidence="2">cv. O-4</strain>
    </source>
</reference>
<dbReference type="AlphaFoldDB" id="A0A1R3KJN3"/>
<dbReference type="EMBL" id="AWUE01013313">
    <property type="protein sequence ID" value="OMP07296.1"/>
    <property type="molecule type" value="Genomic_DNA"/>
</dbReference>
<name>A0A1R3KJN3_9ROSI</name>
<comment type="caution">
    <text evidence="1">The sequence shown here is derived from an EMBL/GenBank/DDBJ whole genome shotgun (WGS) entry which is preliminary data.</text>
</comment>
<evidence type="ECO:0000313" key="1">
    <source>
        <dbReference type="EMBL" id="OMP07296.1"/>
    </source>
</evidence>
<protein>
    <submittedName>
        <fullName evidence="1">Uncharacterized protein</fullName>
    </submittedName>
</protein>
<keyword evidence="2" id="KW-1185">Reference proteome</keyword>